<feature type="transmembrane region" description="Helical" evidence="8">
    <location>
        <begin position="257"/>
        <end position="280"/>
    </location>
</feature>
<dbReference type="CDD" id="cd17321">
    <property type="entry name" value="MFS_MMR_MDR_like"/>
    <property type="match status" value="1"/>
</dbReference>
<dbReference type="Proteomes" id="UP000198420">
    <property type="component" value="Unassembled WGS sequence"/>
</dbReference>
<dbReference type="AlphaFoldDB" id="A0A238UU72"/>
<dbReference type="GO" id="GO:0005886">
    <property type="term" value="C:plasma membrane"/>
    <property type="evidence" value="ECO:0007669"/>
    <property type="project" value="UniProtKB-SubCell"/>
</dbReference>
<keyword evidence="4 8" id="KW-0812">Transmembrane</keyword>
<accession>A0A238UU72</accession>
<dbReference type="PROSITE" id="PS00216">
    <property type="entry name" value="SUGAR_TRANSPORT_1"/>
    <property type="match status" value="1"/>
</dbReference>
<feature type="transmembrane region" description="Helical" evidence="8">
    <location>
        <begin position="426"/>
        <end position="447"/>
    </location>
</feature>
<evidence type="ECO:0000256" key="5">
    <source>
        <dbReference type="ARBA" id="ARBA00022989"/>
    </source>
</evidence>
<dbReference type="InterPro" id="IPR020846">
    <property type="entry name" value="MFS_dom"/>
</dbReference>
<feature type="transmembrane region" description="Helical" evidence="8">
    <location>
        <begin position="91"/>
        <end position="114"/>
    </location>
</feature>
<evidence type="ECO:0000256" key="3">
    <source>
        <dbReference type="ARBA" id="ARBA00022475"/>
    </source>
</evidence>
<keyword evidence="3" id="KW-1003">Cell membrane</keyword>
<evidence type="ECO:0000256" key="1">
    <source>
        <dbReference type="ARBA" id="ARBA00004651"/>
    </source>
</evidence>
<feature type="transmembrane region" description="Helical" evidence="8">
    <location>
        <begin position="126"/>
        <end position="147"/>
    </location>
</feature>
<protein>
    <submittedName>
        <fullName evidence="10">Major Facilitator Superfamily protein</fullName>
    </submittedName>
</protein>
<feature type="transmembrane region" description="Helical" evidence="8">
    <location>
        <begin position="382"/>
        <end position="406"/>
    </location>
</feature>
<evidence type="ECO:0000256" key="6">
    <source>
        <dbReference type="ARBA" id="ARBA00023136"/>
    </source>
</evidence>
<feature type="domain" description="Major facilitator superfamily (MFS) profile" evidence="9">
    <location>
        <begin position="1"/>
        <end position="452"/>
    </location>
</feature>
<name>A0A238UU72_9ACTN</name>
<evidence type="ECO:0000256" key="7">
    <source>
        <dbReference type="SAM" id="MobiDB-lite"/>
    </source>
</evidence>
<keyword evidence="5 8" id="KW-1133">Transmembrane helix</keyword>
<dbReference type="Pfam" id="PF07690">
    <property type="entry name" value="MFS_1"/>
    <property type="match status" value="1"/>
</dbReference>
<dbReference type="PANTHER" id="PTHR42718">
    <property type="entry name" value="MAJOR FACILITATOR SUPERFAMILY MULTIDRUG TRANSPORTER MFSC"/>
    <property type="match status" value="1"/>
</dbReference>
<sequence>MALLSFAMLIVSLDQYIVVVALPDIGRDLGYSAQTLQLVVSAYAVASSGFLLLGGRAADLLGRRRMLVTGLTLYAVASLAGGLATGPAPQLAARAIQGLGGALVFPSTLAIINTTFAEGRDRNRALGIWGGSGAAGLVVGVLLGGVLTRMLGWEAVFFVNVPLAGTALVSAFRFLEPDRAREAGRVFDLPGALTSTGAVTLLVFSLVQGPALGWDSPWTLGTAAAGLLLVAAFAVVERRSPDPLVPMKLLANRALTVALVVAFMFTATFGALLYFLSIYFQDVRGYDPLQTGVAFLLPTAVVVAGSAFAGQAVTRFGLRRTLVAALAIGAAGAAGVGLAVSADGSYAALVPGLVAVSLGDGVVFTMMFIAAGTGVADRQQGVASGIASTSSGIGAVVGLAALVLVANAGTDGLVGEELRVATAEGIRTAVLVIAGGIVATLLIALNLRTPATHVRRTEAGPQTPVVTAPDPSLARVTTATASAGDQRPFWAEPE</sequence>
<feature type="transmembrane region" description="Helical" evidence="8">
    <location>
        <begin position="187"/>
        <end position="206"/>
    </location>
</feature>
<feature type="transmembrane region" description="Helical" evidence="8">
    <location>
        <begin position="66"/>
        <end position="85"/>
    </location>
</feature>
<feature type="transmembrane region" description="Helical" evidence="8">
    <location>
        <begin position="31"/>
        <end position="54"/>
    </location>
</feature>
<dbReference type="PRINTS" id="PR01036">
    <property type="entry name" value="TCRTETB"/>
</dbReference>
<dbReference type="PANTHER" id="PTHR42718:SF46">
    <property type="entry name" value="BLR6921 PROTEIN"/>
    <property type="match status" value="1"/>
</dbReference>
<feature type="transmembrane region" description="Helical" evidence="8">
    <location>
        <begin position="322"/>
        <end position="340"/>
    </location>
</feature>
<dbReference type="InterPro" id="IPR036259">
    <property type="entry name" value="MFS_trans_sf"/>
</dbReference>
<evidence type="ECO:0000256" key="2">
    <source>
        <dbReference type="ARBA" id="ARBA00022448"/>
    </source>
</evidence>
<evidence type="ECO:0000313" key="11">
    <source>
        <dbReference type="Proteomes" id="UP000198420"/>
    </source>
</evidence>
<feature type="transmembrane region" description="Helical" evidence="8">
    <location>
        <begin position="292"/>
        <end position="310"/>
    </location>
</feature>
<dbReference type="SUPFAM" id="SSF103473">
    <property type="entry name" value="MFS general substrate transporter"/>
    <property type="match status" value="1"/>
</dbReference>
<feature type="region of interest" description="Disordered" evidence="7">
    <location>
        <begin position="455"/>
        <end position="494"/>
    </location>
</feature>
<comment type="subcellular location">
    <subcellularLocation>
        <location evidence="1">Cell membrane</location>
        <topology evidence="1">Multi-pass membrane protein</topology>
    </subcellularLocation>
</comment>
<dbReference type="InterPro" id="IPR005829">
    <property type="entry name" value="Sugar_transporter_CS"/>
</dbReference>
<dbReference type="PROSITE" id="PS50850">
    <property type="entry name" value="MFS"/>
    <property type="match status" value="1"/>
</dbReference>
<feature type="transmembrane region" description="Helical" evidence="8">
    <location>
        <begin position="218"/>
        <end position="236"/>
    </location>
</feature>
<dbReference type="Gene3D" id="1.20.1250.20">
    <property type="entry name" value="MFS general substrate transporter like domains"/>
    <property type="match status" value="1"/>
</dbReference>
<dbReference type="GO" id="GO:0022857">
    <property type="term" value="F:transmembrane transporter activity"/>
    <property type="evidence" value="ECO:0007669"/>
    <property type="project" value="InterPro"/>
</dbReference>
<feature type="transmembrane region" description="Helical" evidence="8">
    <location>
        <begin position="346"/>
        <end position="370"/>
    </location>
</feature>
<gene>
    <name evidence="10" type="ORF">SAMN06265355_101440</name>
</gene>
<proteinExistence type="predicted"/>
<dbReference type="Gene3D" id="1.20.1720.10">
    <property type="entry name" value="Multidrug resistance protein D"/>
    <property type="match status" value="1"/>
</dbReference>
<reference evidence="11" key="1">
    <citation type="submission" date="2017-06" db="EMBL/GenBank/DDBJ databases">
        <authorList>
            <person name="Varghese N."/>
            <person name="Submissions S."/>
        </authorList>
    </citation>
    <scope>NUCLEOTIDE SEQUENCE [LARGE SCALE GENOMIC DNA]</scope>
    <source>
        <strain evidence="11">DSM 44485</strain>
    </source>
</reference>
<keyword evidence="6 8" id="KW-0472">Membrane</keyword>
<organism evidence="10 11">
    <name type="scientific">Actinomadura mexicana</name>
    <dbReference type="NCBI Taxonomy" id="134959"/>
    <lineage>
        <taxon>Bacteria</taxon>
        <taxon>Bacillati</taxon>
        <taxon>Actinomycetota</taxon>
        <taxon>Actinomycetes</taxon>
        <taxon>Streptosporangiales</taxon>
        <taxon>Thermomonosporaceae</taxon>
        <taxon>Actinomadura</taxon>
    </lineage>
</organism>
<keyword evidence="2" id="KW-0813">Transport</keyword>
<keyword evidence="11" id="KW-1185">Reference proteome</keyword>
<evidence type="ECO:0000259" key="9">
    <source>
        <dbReference type="PROSITE" id="PS50850"/>
    </source>
</evidence>
<dbReference type="InterPro" id="IPR011701">
    <property type="entry name" value="MFS"/>
</dbReference>
<evidence type="ECO:0000256" key="4">
    <source>
        <dbReference type="ARBA" id="ARBA00022692"/>
    </source>
</evidence>
<evidence type="ECO:0000256" key="8">
    <source>
        <dbReference type="SAM" id="Phobius"/>
    </source>
</evidence>
<feature type="transmembrane region" description="Helical" evidence="8">
    <location>
        <begin position="153"/>
        <end position="175"/>
    </location>
</feature>
<dbReference type="RefSeq" id="WP_245918662.1">
    <property type="nucleotide sequence ID" value="NZ_FZNP01000001.1"/>
</dbReference>
<dbReference type="EMBL" id="FZNP01000001">
    <property type="protein sequence ID" value="SNR25750.1"/>
    <property type="molecule type" value="Genomic_DNA"/>
</dbReference>
<evidence type="ECO:0000313" key="10">
    <source>
        <dbReference type="EMBL" id="SNR25750.1"/>
    </source>
</evidence>